<reference evidence="1 2" key="1">
    <citation type="submission" date="2020-10" db="EMBL/GenBank/DDBJ databases">
        <title>The Coptis chinensis genome and diversification of protoberbering-type alkaloids.</title>
        <authorList>
            <person name="Wang B."/>
            <person name="Shu S."/>
            <person name="Song C."/>
            <person name="Liu Y."/>
        </authorList>
    </citation>
    <scope>NUCLEOTIDE SEQUENCE [LARGE SCALE GENOMIC DNA]</scope>
    <source>
        <strain evidence="1">HL-2020</strain>
        <tissue evidence="1">Leaf</tissue>
    </source>
</reference>
<organism evidence="1 2">
    <name type="scientific">Coptis chinensis</name>
    <dbReference type="NCBI Taxonomy" id="261450"/>
    <lineage>
        <taxon>Eukaryota</taxon>
        <taxon>Viridiplantae</taxon>
        <taxon>Streptophyta</taxon>
        <taxon>Embryophyta</taxon>
        <taxon>Tracheophyta</taxon>
        <taxon>Spermatophyta</taxon>
        <taxon>Magnoliopsida</taxon>
        <taxon>Ranunculales</taxon>
        <taxon>Ranunculaceae</taxon>
        <taxon>Coptidoideae</taxon>
        <taxon>Coptis</taxon>
    </lineage>
</organism>
<evidence type="ECO:0000313" key="2">
    <source>
        <dbReference type="Proteomes" id="UP000631114"/>
    </source>
</evidence>
<dbReference type="AlphaFoldDB" id="A0A835IUH8"/>
<keyword evidence="2" id="KW-1185">Reference proteome</keyword>
<name>A0A835IUH8_9MAGN</name>
<protein>
    <submittedName>
        <fullName evidence="1">Uncharacterized protein</fullName>
    </submittedName>
</protein>
<accession>A0A835IUH8</accession>
<proteinExistence type="predicted"/>
<gene>
    <name evidence="1" type="ORF">IFM89_003646</name>
</gene>
<dbReference type="EMBL" id="JADFTS010000001">
    <property type="protein sequence ID" value="KAF9623639.1"/>
    <property type="molecule type" value="Genomic_DNA"/>
</dbReference>
<evidence type="ECO:0000313" key="1">
    <source>
        <dbReference type="EMBL" id="KAF9623639.1"/>
    </source>
</evidence>
<sequence>MLKLGQQVSGYLIKSGFDFVNGYDYGLDKVTFLCVIKTCSALATLGQGQQVLAEAVKSGADASVSVRSSHISLLRFGCFGRSCVKVFTEPEDDDDVWWSSVGCNNTAFVDMAGTDQHG</sequence>
<dbReference type="Proteomes" id="UP000631114">
    <property type="component" value="Unassembled WGS sequence"/>
</dbReference>
<comment type="caution">
    <text evidence="1">The sequence shown here is derived from an EMBL/GenBank/DDBJ whole genome shotgun (WGS) entry which is preliminary data.</text>
</comment>